<keyword evidence="1" id="KW-0812">Transmembrane</keyword>
<feature type="transmembrane region" description="Helical" evidence="1">
    <location>
        <begin position="64"/>
        <end position="82"/>
    </location>
</feature>
<evidence type="ECO:0000256" key="1">
    <source>
        <dbReference type="SAM" id="Phobius"/>
    </source>
</evidence>
<evidence type="ECO:0000313" key="2">
    <source>
        <dbReference type="EMBL" id="GAB55469.1"/>
    </source>
</evidence>
<dbReference type="STRING" id="56804.BAE46_05605"/>
<keyword evidence="3" id="KW-1185">Reference proteome</keyword>
<dbReference type="RefSeq" id="WP_006004586.1">
    <property type="nucleotide sequence ID" value="NZ_BAET01000013.1"/>
</dbReference>
<gene>
    <name evidence="2" type="ORF">GPUN_1345</name>
</gene>
<keyword evidence="1" id="KW-0472">Membrane</keyword>
<protein>
    <recommendedName>
        <fullName evidence="4">Amino acid permease</fullName>
    </recommendedName>
</protein>
<accession>H5TAZ2</accession>
<dbReference type="Proteomes" id="UP000053586">
    <property type="component" value="Unassembled WGS sequence"/>
</dbReference>
<keyword evidence="1" id="KW-1133">Transmembrane helix</keyword>
<proteinExistence type="predicted"/>
<dbReference type="EMBL" id="BAET01000013">
    <property type="protein sequence ID" value="GAB55469.1"/>
    <property type="molecule type" value="Genomic_DNA"/>
</dbReference>
<evidence type="ECO:0008006" key="4">
    <source>
        <dbReference type="Google" id="ProtNLM"/>
    </source>
</evidence>
<sequence>MKYIVLALIYAYVAFMAWSAFGWLGIAYVGIVPLPFFFFSYLMRRRQQMGNIDPHQPLTIWSSPIPYFSIIFVALIVFNFVVF</sequence>
<dbReference type="AlphaFoldDB" id="H5TAZ2"/>
<comment type="caution">
    <text evidence="2">The sequence shown here is derived from an EMBL/GenBank/DDBJ whole genome shotgun (WGS) entry which is preliminary data.</text>
</comment>
<name>H5TAZ2_9ALTE</name>
<reference evidence="2 3" key="2">
    <citation type="journal article" date="2017" name="Antonie Van Leeuwenhoek">
        <title>Rhizobium rhizosphaerae sp. nov., a novel species isolated from rice rhizosphere.</title>
        <authorList>
            <person name="Zhao J.J."/>
            <person name="Zhang J."/>
            <person name="Zhang R.J."/>
            <person name="Zhang C.W."/>
            <person name="Yin H.Q."/>
            <person name="Zhang X.X."/>
        </authorList>
    </citation>
    <scope>NUCLEOTIDE SEQUENCE [LARGE SCALE GENOMIC DNA]</scope>
    <source>
        <strain evidence="2 3">ACAM 611</strain>
    </source>
</reference>
<evidence type="ECO:0000313" key="3">
    <source>
        <dbReference type="Proteomes" id="UP000053586"/>
    </source>
</evidence>
<reference evidence="2 3" key="1">
    <citation type="journal article" date="2012" name="J. Bacteriol.">
        <title>Genome sequence of proteorhodopsin-containing sea ice bacterium Glaciecola punicea ACAM 611T.</title>
        <authorList>
            <person name="Qin Q.-L."/>
            <person name="Xie B.-B."/>
            <person name="Shu Y.-L."/>
            <person name="Rong J.-C."/>
            <person name="Zhao D.-L."/>
            <person name="Zhang X.-Y."/>
            <person name="Chen X.-L."/>
            <person name="Zhou B.-C."/>
            <person name="Zhanga Y.-Z."/>
        </authorList>
    </citation>
    <scope>NUCLEOTIDE SEQUENCE [LARGE SCALE GENOMIC DNA]</scope>
    <source>
        <strain evidence="2 3">ACAM 611</strain>
    </source>
</reference>
<organism evidence="2 3">
    <name type="scientific">Glaciecola punicea ACAM 611</name>
    <dbReference type="NCBI Taxonomy" id="1121923"/>
    <lineage>
        <taxon>Bacteria</taxon>
        <taxon>Pseudomonadati</taxon>
        <taxon>Pseudomonadota</taxon>
        <taxon>Gammaproteobacteria</taxon>
        <taxon>Alteromonadales</taxon>
        <taxon>Alteromonadaceae</taxon>
        <taxon>Glaciecola</taxon>
    </lineage>
</organism>
<feature type="transmembrane region" description="Helical" evidence="1">
    <location>
        <begin position="20"/>
        <end position="43"/>
    </location>
</feature>